<reference evidence="7" key="3">
    <citation type="submission" date="2025-07" db="EMBL/GenBank/DDBJ databases">
        <authorList>
            <consortium name="NCBI Genome Project"/>
        </authorList>
    </citation>
    <scope>NUCLEOTIDE SEQUENCE</scope>
    <source>
        <strain evidence="7">CBS432</strain>
    </source>
</reference>
<dbReference type="PANTHER" id="PTHR17204">
    <property type="entry name" value="PRE-MRNA PROCESSING PROTEIN PRP39-RELATED"/>
    <property type="match status" value="1"/>
</dbReference>
<dbReference type="AlphaFoldDB" id="A0A8B8UWX7"/>
<dbReference type="Gene3D" id="1.25.40.10">
    <property type="entry name" value="Tetratricopeptide repeat domain"/>
    <property type="match status" value="1"/>
</dbReference>
<dbReference type="GeneID" id="54632664"/>
<reference evidence="7" key="4">
    <citation type="submission" date="2025-08" db="UniProtKB">
        <authorList>
            <consortium name="RefSeq"/>
        </authorList>
    </citation>
    <scope>IDENTIFICATION</scope>
    <source>
        <strain evidence="7">CBS432</strain>
    </source>
</reference>
<sequence>MSDETNFTIEEIEPRPDALRGLDTQFLQDNTSLVQAYSGLDWSDISSLTQMVDVIEQTVVKYGNPNDSIKLALETILWQILRKYPLLFGFWKRFATIEYQLFGLEKSIAVLATSVKWFPTSLELWCDYLNVLCVNNPNEKDFIRNNFEIAKGLIGKQFLSHPFWDKFIEFEVGQENWLNVQRIYEYIIEIPLHQYARFFTSYKKFLNEKNLKATRNIDTVLRRTQTIVNEIWQFESKIKQPFFNLGQVSNDDLENWSRYLKFVTDPSKSLDKGFVMSIFDRCLIPCLYNENTWMMYIKWLTKEDLSDEVLVDVYQKANKFLPLDVKTLRYDFLRFLKRKYRSNNTLFNKIFNETVSLFLKIWPNDISLMTDYICMLKRHSFKNSLDQPPKEILEKQTSFTKILETSITNYINNQIDAKVHLQTLINDKNLSMVVVELIKTTWLVLKNNMQTRKYFNLYQKNSLIKDSVPFWLTYYKFEKSNVNFTKLNKFVKELGVEIYLPTTIMNDILTDYRTFYVTHSDIVTYESSIVDSNTFDPILYPELKMSNPKYESIVDIKASAEWNKRTEWKEAGHVGIMTERPQISNSIIECNSGNLVKRPISLPNFRNLEKINQLKVNDLYTEEFLKQNK</sequence>
<dbReference type="InterPro" id="IPR011990">
    <property type="entry name" value="TPR-like_helical_dom_sf"/>
</dbReference>
<reference evidence="7" key="1">
    <citation type="journal article" date="2017" name="Nat. Genet.">
        <title>Contrasting evolutionary genome dynamics between domesticated and wild yeasts.</title>
        <authorList>
            <person name="Yue J.X."/>
            <person name="Li J."/>
            <person name="Aigrain L."/>
            <person name="Hallin J."/>
            <person name="Persson K."/>
            <person name="Oliver K."/>
            <person name="Bergstrom A."/>
            <person name="Coupland P."/>
            <person name="Warringer J."/>
            <person name="Lagomarsino M.C."/>
            <person name="Fischer G."/>
            <person name="Durbin R."/>
            <person name="Liti G."/>
        </authorList>
    </citation>
    <scope>NUCLEOTIDE SEQUENCE</scope>
    <source>
        <strain evidence="7">CBS432</strain>
    </source>
</reference>
<dbReference type="InterPro" id="IPR003107">
    <property type="entry name" value="HAT"/>
</dbReference>
<keyword evidence="4" id="KW-0508">mRNA splicing</keyword>
<comment type="similarity">
    <text evidence="6">Belongs to the PRP39 family.</text>
</comment>
<dbReference type="VEuPathDB" id="FungiDB:SPAR_M00870"/>
<protein>
    <submittedName>
        <fullName evidence="7">Prp39p</fullName>
    </submittedName>
</protein>
<dbReference type="GO" id="GO:0000243">
    <property type="term" value="C:commitment complex"/>
    <property type="evidence" value="ECO:0007669"/>
    <property type="project" value="TreeGrafter"/>
</dbReference>
<dbReference type="PANTHER" id="PTHR17204:SF5">
    <property type="entry name" value="PRE-MRNA-PROCESSING FACTOR 39"/>
    <property type="match status" value="1"/>
</dbReference>
<dbReference type="SMART" id="SM00386">
    <property type="entry name" value="HAT"/>
    <property type="match status" value="4"/>
</dbReference>
<evidence type="ECO:0000256" key="6">
    <source>
        <dbReference type="ARBA" id="ARBA00038019"/>
    </source>
</evidence>
<dbReference type="Pfam" id="PF23240">
    <property type="entry name" value="HAT_PRP39_N"/>
    <property type="match status" value="1"/>
</dbReference>
<dbReference type="GO" id="GO:0071004">
    <property type="term" value="C:U2-type prespliceosome"/>
    <property type="evidence" value="ECO:0007669"/>
    <property type="project" value="TreeGrafter"/>
</dbReference>
<keyword evidence="2" id="KW-0507">mRNA processing</keyword>
<evidence type="ECO:0000256" key="3">
    <source>
        <dbReference type="ARBA" id="ARBA00022737"/>
    </source>
</evidence>
<proteinExistence type="inferred from homology"/>
<keyword evidence="3" id="KW-0677">Repeat</keyword>
<comment type="subcellular location">
    <subcellularLocation>
        <location evidence="1">Nucleus</location>
    </subcellularLocation>
</comment>
<evidence type="ECO:0000256" key="4">
    <source>
        <dbReference type="ARBA" id="ARBA00023187"/>
    </source>
</evidence>
<dbReference type="SUPFAM" id="SSF48452">
    <property type="entry name" value="TPR-like"/>
    <property type="match status" value="1"/>
</dbReference>
<organism evidence="7">
    <name type="scientific">Saccharomyces paradoxus</name>
    <name type="common">Yeast</name>
    <name type="synonym">Saccharomyces douglasii</name>
    <dbReference type="NCBI Taxonomy" id="27291"/>
    <lineage>
        <taxon>Eukaryota</taxon>
        <taxon>Fungi</taxon>
        <taxon>Dikarya</taxon>
        <taxon>Ascomycota</taxon>
        <taxon>Saccharomycotina</taxon>
        <taxon>Saccharomycetes</taxon>
        <taxon>Saccharomycetales</taxon>
        <taxon>Saccharomycetaceae</taxon>
        <taxon>Saccharomyces</taxon>
    </lineage>
</organism>
<gene>
    <name evidence="7" type="primary">PRP39</name>
    <name evidence="7" type="ORF">SPAR_M00870</name>
</gene>
<dbReference type="InterPro" id="IPR059164">
    <property type="entry name" value="HAT_PRP39_C"/>
</dbReference>
<accession>A0A8B8UWX7</accession>
<keyword evidence="5" id="KW-0539">Nucleus</keyword>
<dbReference type="Pfam" id="PF23241">
    <property type="entry name" value="HAT_PRP39_C"/>
    <property type="match status" value="1"/>
</dbReference>
<dbReference type="OrthoDB" id="10265668at2759"/>
<dbReference type="GO" id="GO:0030627">
    <property type="term" value="F:pre-mRNA 5'-splice site binding"/>
    <property type="evidence" value="ECO:0007669"/>
    <property type="project" value="TreeGrafter"/>
</dbReference>
<dbReference type="RefSeq" id="XP_033768274.1">
    <property type="nucleotide sequence ID" value="XM_033912383.1"/>
</dbReference>
<dbReference type="KEGG" id="spao:SPAR_M00870"/>
<evidence type="ECO:0000256" key="2">
    <source>
        <dbReference type="ARBA" id="ARBA00022664"/>
    </source>
</evidence>
<evidence type="ECO:0000256" key="5">
    <source>
        <dbReference type="ARBA" id="ARBA00023242"/>
    </source>
</evidence>
<reference evidence="7" key="2">
    <citation type="submission" date="2020-01" db="EMBL/GenBank/DDBJ databases">
        <title>Population-level Yeast Reference Genomes.</title>
        <authorList>
            <person name="Yue J.-X."/>
        </authorList>
    </citation>
    <scope>NUCLEOTIDE SEQUENCE</scope>
    <source>
        <strain evidence="7">CBS432</strain>
    </source>
</reference>
<evidence type="ECO:0000313" key="7">
    <source>
        <dbReference type="RefSeq" id="XP_033768274.1"/>
    </source>
</evidence>
<dbReference type="GO" id="GO:0005685">
    <property type="term" value="C:U1 snRNP"/>
    <property type="evidence" value="ECO:0007669"/>
    <property type="project" value="TreeGrafter"/>
</dbReference>
<evidence type="ECO:0000256" key="1">
    <source>
        <dbReference type="ARBA" id="ARBA00004123"/>
    </source>
</evidence>
<dbReference type="GO" id="GO:0000395">
    <property type="term" value="P:mRNA 5'-splice site recognition"/>
    <property type="evidence" value="ECO:0007669"/>
    <property type="project" value="TreeGrafter"/>
</dbReference>
<name>A0A8B8UWX7_SACPA</name>